<protein>
    <submittedName>
        <fullName evidence="3">GrpB family protein</fullName>
    </submittedName>
</protein>
<feature type="region of interest" description="Disordered" evidence="2">
    <location>
        <begin position="1"/>
        <end position="24"/>
    </location>
</feature>
<accession>A0ABW7K5H8</accession>
<dbReference type="Pfam" id="PF04229">
    <property type="entry name" value="GrpB"/>
    <property type="match status" value="1"/>
</dbReference>
<evidence type="ECO:0000313" key="5">
    <source>
        <dbReference type="Proteomes" id="UP001609176"/>
    </source>
</evidence>
<dbReference type="PANTHER" id="PTHR34822:SF1">
    <property type="entry name" value="GRPB FAMILY PROTEIN"/>
    <property type="match status" value="1"/>
</dbReference>
<evidence type="ECO:0000256" key="1">
    <source>
        <dbReference type="ARBA" id="ARBA00022993"/>
    </source>
</evidence>
<dbReference type="Proteomes" id="UP001609176">
    <property type="component" value="Unassembled WGS sequence"/>
</dbReference>
<dbReference type="InterPro" id="IPR043519">
    <property type="entry name" value="NT_sf"/>
</dbReference>
<comment type="caution">
    <text evidence="3">The sequence shown here is derived from an EMBL/GenBank/DDBJ whole genome shotgun (WGS) entry which is preliminary data.</text>
</comment>
<dbReference type="RefSeq" id="WP_395126351.1">
    <property type="nucleotide sequence ID" value="NZ_JBIMSN010000058.1"/>
</dbReference>
<keyword evidence="1" id="KW-0173">Coenzyme A biosynthesis</keyword>
<dbReference type="EMBL" id="JBIMSP010000084">
    <property type="protein sequence ID" value="MFH5245578.1"/>
    <property type="molecule type" value="Genomic_DNA"/>
</dbReference>
<proteinExistence type="predicted"/>
<dbReference type="PANTHER" id="PTHR34822">
    <property type="entry name" value="GRPB DOMAIN PROTEIN (AFU_ORTHOLOGUE AFUA_1G01530)"/>
    <property type="match status" value="1"/>
</dbReference>
<keyword evidence="6" id="KW-1185">Reference proteome</keyword>
<dbReference type="SUPFAM" id="SSF81301">
    <property type="entry name" value="Nucleotidyltransferase"/>
    <property type="match status" value="1"/>
</dbReference>
<dbReference type="Proteomes" id="UP001609219">
    <property type="component" value="Unassembled WGS sequence"/>
</dbReference>
<gene>
    <name evidence="4" type="ORF">ACHIPV_27430</name>
    <name evidence="3" type="ORF">ACHIRB_13860</name>
</gene>
<dbReference type="InterPro" id="IPR007344">
    <property type="entry name" value="GrpB/CoaE"/>
</dbReference>
<sequence>MHTYSTTGRYSVSHSTEQGPRTIRQSTGIHDLHLYVVVAGSRPHRDHVDLRDYLRGNAADAKHYGDLKARLAPWLSVDRERSFEGKRQLIDELLERARLSKT</sequence>
<evidence type="ECO:0000256" key="2">
    <source>
        <dbReference type="SAM" id="MobiDB-lite"/>
    </source>
</evidence>
<evidence type="ECO:0000313" key="3">
    <source>
        <dbReference type="EMBL" id="MFH5229643.1"/>
    </source>
</evidence>
<reference evidence="5 6" key="1">
    <citation type="submission" date="2024-10" db="EMBL/GenBank/DDBJ databases">
        <authorList>
            <person name="Riesco R."/>
        </authorList>
    </citation>
    <scope>NUCLEOTIDE SEQUENCE [LARGE SCALE GENOMIC DNA]</scope>
    <source>
        <strain evidence="4 5">NCIMB 15448</strain>
        <strain evidence="3 6">NCIMB 15450</strain>
    </source>
</reference>
<name>A0ABW7K5H8_9NOCA</name>
<evidence type="ECO:0000313" key="4">
    <source>
        <dbReference type="EMBL" id="MFH5245578.1"/>
    </source>
</evidence>
<dbReference type="EMBL" id="JBIMSN010000058">
    <property type="protein sequence ID" value="MFH5229643.1"/>
    <property type="molecule type" value="Genomic_DNA"/>
</dbReference>
<evidence type="ECO:0000313" key="6">
    <source>
        <dbReference type="Proteomes" id="UP001609219"/>
    </source>
</evidence>
<dbReference type="Gene3D" id="3.30.460.10">
    <property type="entry name" value="Beta Polymerase, domain 2"/>
    <property type="match status" value="1"/>
</dbReference>
<organism evidence="3 6">
    <name type="scientific">Antrihabitans spumae</name>
    <dbReference type="NCBI Taxonomy" id="3373370"/>
    <lineage>
        <taxon>Bacteria</taxon>
        <taxon>Bacillati</taxon>
        <taxon>Actinomycetota</taxon>
        <taxon>Actinomycetes</taxon>
        <taxon>Mycobacteriales</taxon>
        <taxon>Nocardiaceae</taxon>
        <taxon>Antrihabitans</taxon>
    </lineage>
</organism>